<evidence type="ECO:0000313" key="5">
    <source>
        <dbReference type="EMBL" id="KAB7499092.1"/>
    </source>
</evidence>
<evidence type="ECO:0000313" key="6">
    <source>
        <dbReference type="Proteomes" id="UP000326759"/>
    </source>
</evidence>
<reference evidence="5 6" key="1">
    <citation type="journal article" date="2019" name="PLoS Biol.">
        <title>Sex chromosomes control vertical transmission of feminizing Wolbachia symbionts in an isopod.</title>
        <authorList>
            <person name="Becking T."/>
            <person name="Chebbi M.A."/>
            <person name="Giraud I."/>
            <person name="Moumen B."/>
            <person name="Laverre T."/>
            <person name="Caubet Y."/>
            <person name="Peccoud J."/>
            <person name="Gilbert C."/>
            <person name="Cordaux R."/>
        </authorList>
    </citation>
    <scope>NUCLEOTIDE SEQUENCE [LARGE SCALE GENOMIC DNA]</scope>
    <source>
        <strain evidence="5">ANa2</strain>
        <tissue evidence="5">Whole body excluding digestive tract and cuticle</tissue>
    </source>
</reference>
<gene>
    <name evidence="5" type="primary">Mybl1</name>
    <name evidence="5" type="ORF">Anas_04444</name>
</gene>
<name>A0A5N5SYI0_9CRUS</name>
<evidence type="ECO:0000256" key="1">
    <source>
        <dbReference type="ARBA" id="ARBA00022737"/>
    </source>
</evidence>
<keyword evidence="2" id="KW-0238">DNA-binding</keyword>
<dbReference type="GO" id="GO:0003677">
    <property type="term" value="F:DNA binding"/>
    <property type="evidence" value="ECO:0007669"/>
    <property type="project" value="UniProtKB-KW"/>
</dbReference>
<dbReference type="AlphaFoldDB" id="A0A5N5SYI0"/>
<feature type="domain" description="C-myb C-terminal" evidence="4">
    <location>
        <begin position="261"/>
        <end position="338"/>
    </location>
</feature>
<dbReference type="Proteomes" id="UP000326759">
    <property type="component" value="Unassembled WGS sequence"/>
</dbReference>
<accession>A0A5N5SYI0</accession>
<feature type="region of interest" description="Disordered" evidence="3">
    <location>
        <begin position="363"/>
        <end position="426"/>
    </location>
</feature>
<feature type="compositionally biased region" description="Polar residues" evidence="3">
    <location>
        <begin position="203"/>
        <end position="214"/>
    </location>
</feature>
<evidence type="ECO:0000256" key="2">
    <source>
        <dbReference type="ARBA" id="ARBA00023125"/>
    </source>
</evidence>
<organism evidence="5 6">
    <name type="scientific">Armadillidium nasatum</name>
    <dbReference type="NCBI Taxonomy" id="96803"/>
    <lineage>
        <taxon>Eukaryota</taxon>
        <taxon>Metazoa</taxon>
        <taxon>Ecdysozoa</taxon>
        <taxon>Arthropoda</taxon>
        <taxon>Crustacea</taxon>
        <taxon>Multicrustacea</taxon>
        <taxon>Malacostraca</taxon>
        <taxon>Eumalacostraca</taxon>
        <taxon>Peracarida</taxon>
        <taxon>Isopoda</taxon>
        <taxon>Oniscidea</taxon>
        <taxon>Crinocheta</taxon>
        <taxon>Armadillidiidae</taxon>
        <taxon>Armadillidium</taxon>
    </lineage>
</organism>
<protein>
    <submittedName>
        <fullName evidence="5">Myb-related protein A</fullName>
    </submittedName>
</protein>
<proteinExistence type="predicted"/>
<dbReference type="Pfam" id="PF09316">
    <property type="entry name" value="Cmyb_C"/>
    <property type="match status" value="1"/>
</dbReference>
<evidence type="ECO:0000256" key="3">
    <source>
        <dbReference type="SAM" id="MobiDB-lite"/>
    </source>
</evidence>
<dbReference type="EMBL" id="SEYY01018695">
    <property type="protein sequence ID" value="KAB7499092.1"/>
    <property type="molecule type" value="Genomic_DNA"/>
</dbReference>
<keyword evidence="6" id="KW-1185">Reference proteome</keyword>
<sequence>MRITSIKRGQFSVKSDRLTPFGPNSNSNSLTFSPAVDQGFLLSPIKGSLYHDLGIISPLKYFDDITSFSPLKNDKNLENLRNDLDIGAFELLTCSPIKIKVENMDSFLVSSPCAAPSSSAQSITVTSGQFMTCTTPSVSNLSQSSSFLNSRLTTPPILRRNRRKQVSPSKRGNLTLSRVLLTHEANTSGLTTPVKFTPRKTPGRSSNNFSPSQFLKSPQQISFEALTSTPVMGPLPPLSLLTPNQPTPTALGQPGDSSQSLNTPTLTFHIPTTQTTTLSQKTPKSRRVLIHPTPKTPTPLKNALKEIEKKSGPLKQLPQTPTHFEDIAEMIRKETEVDGSRYQTPSYLSISGNQSNLYESGYGTLKRKLPSSPGKENSPNKKAKKALIQSWGLHGGGTQGNNGSHSVSSGKGIESHSMSLYPETPSDSRCIKRISFQESPEKKNKFSKLDVRWEMVACGKTENQRRLTEQARQIVSQSALKPRSLNL</sequence>
<evidence type="ECO:0000259" key="4">
    <source>
        <dbReference type="Pfam" id="PF09316"/>
    </source>
</evidence>
<comment type="caution">
    <text evidence="5">The sequence shown here is derived from an EMBL/GenBank/DDBJ whole genome shotgun (WGS) entry which is preliminary data.</text>
</comment>
<keyword evidence="1" id="KW-0677">Repeat</keyword>
<dbReference type="InterPro" id="IPR015395">
    <property type="entry name" value="C-myb_C"/>
</dbReference>
<dbReference type="OrthoDB" id="2143914at2759"/>
<feature type="region of interest" description="Disordered" evidence="3">
    <location>
        <begin position="274"/>
        <end position="300"/>
    </location>
</feature>
<feature type="region of interest" description="Disordered" evidence="3">
    <location>
        <begin position="190"/>
        <end position="214"/>
    </location>
</feature>